<name>A0ACB8Q8E3_9AGAM</name>
<dbReference type="EMBL" id="MU273794">
    <property type="protein sequence ID" value="KAI0028085.1"/>
    <property type="molecule type" value="Genomic_DNA"/>
</dbReference>
<evidence type="ECO:0000313" key="1">
    <source>
        <dbReference type="EMBL" id="KAI0028085.1"/>
    </source>
</evidence>
<protein>
    <submittedName>
        <fullName evidence="1">MFS general substrate transporter</fullName>
    </submittedName>
</protein>
<reference evidence="1" key="2">
    <citation type="journal article" date="2022" name="New Phytol.">
        <title>Evolutionary transition to the ectomycorrhizal habit in the genomes of a hyperdiverse lineage of mushroom-forming fungi.</title>
        <authorList>
            <person name="Looney B."/>
            <person name="Miyauchi S."/>
            <person name="Morin E."/>
            <person name="Drula E."/>
            <person name="Courty P.E."/>
            <person name="Kohler A."/>
            <person name="Kuo A."/>
            <person name="LaButti K."/>
            <person name="Pangilinan J."/>
            <person name="Lipzen A."/>
            <person name="Riley R."/>
            <person name="Andreopoulos W."/>
            <person name="He G."/>
            <person name="Johnson J."/>
            <person name="Nolan M."/>
            <person name="Tritt A."/>
            <person name="Barry K.W."/>
            <person name="Grigoriev I.V."/>
            <person name="Nagy L.G."/>
            <person name="Hibbett D."/>
            <person name="Henrissat B."/>
            <person name="Matheny P.B."/>
            <person name="Labbe J."/>
            <person name="Martin F.M."/>
        </authorList>
    </citation>
    <scope>NUCLEOTIDE SEQUENCE</scope>
    <source>
        <strain evidence="1">EC-137</strain>
    </source>
</reference>
<organism evidence="1 2">
    <name type="scientific">Vararia minispora EC-137</name>
    <dbReference type="NCBI Taxonomy" id="1314806"/>
    <lineage>
        <taxon>Eukaryota</taxon>
        <taxon>Fungi</taxon>
        <taxon>Dikarya</taxon>
        <taxon>Basidiomycota</taxon>
        <taxon>Agaricomycotina</taxon>
        <taxon>Agaricomycetes</taxon>
        <taxon>Russulales</taxon>
        <taxon>Lachnocladiaceae</taxon>
        <taxon>Vararia</taxon>
    </lineage>
</organism>
<accession>A0ACB8Q8E3</accession>
<reference evidence="1" key="1">
    <citation type="submission" date="2021-02" db="EMBL/GenBank/DDBJ databases">
        <authorList>
            <consortium name="DOE Joint Genome Institute"/>
            <person name="Ahrendt S."/>
            <person name="Looney B.P."/>
            <person name="Miyauchi S."/>
            <person name="Morin E."/>
            <person name="Drula E."/>
            <person name="Courty P.E."/>
            <person name="Chicoki N."/>
            <person name="Fauchery L."/>
            <person name="Kohler A."/>
            <person name="Kuo A."/>
            <person name="Labutti K."/>
            <person name="Pangilinan J."/>
            <person name="Lipzen A."/>
            <person name="Riley R."/>
            <person name="Andreopoulos W."/>
            <person name="He G."/>
            <person name="Johnson J."/>
            <person name="Barry K.W."/>
            <person name="Grigoriev I.V."/>
            <person name="Nagy L."/>
            <person name="Hibbett D."/>
            <person name="Henrissat B."/>
            <person name="Matheny P.B."/>
            <person name="Labbe J."/>
            <person name="Martin F."/>
        </authorList>
    </citation>
    <scope>NUCLEOTIDE SEQUENCE</scope>
    <source>
        <strain evidence="1">EC-137</strain>
    </source>
</reference>
<evidence type="ECO:0000313" key="2">
    <source>
        <dbReference type="Proteomes" id="UP000814128"/>
    </source>
</evidence>
<proteinExistence type="predicted"/>
<gene>
    <name evidence="1" type="ORF">K488DRAFT_59582</name>
</gene>
<dbReference type="Proteomes" id="UP000814128">
    <property type="component" value="Unassembled WGS sequence"/>
</dbReference>
<keyword evidence="2" id="KW-1185">Reference proteome</keyword>
<sequence>MSSSLAPSATTDEKIFEDKDGVGITLSVISEDLDAEVGYDLYKQTKEEGLKWTKEEERRVLRKIDLWILPLFCFTQGLAFLDKTALNLGNLFGMKADLHTSGSQFSWFASAFYIGYLVFAEPSTWLLQRFHAGKVMGAFVFTWGIVVIPGLGLMTPFWWRLQEQPLRHLTWYCFNGVGSIVGDLLAYGLGRAHVTVPSWALIFLTLGGFTVVWGSYLFLFLPDSPVTARFLDQRQKLIAIKRVAENRTGIKNQQFKRYQMVQALEGPSLSTWLLFLAAVSAQIPNGVLSNFSRPSLGFGLYETILLDIPSSMLQILSLVVSGWVAAHVPNARCVMMFVGNVTCIIAGAVLTYGPNDQRWGRLVAFWFTSFASVGFSLSLVMVSANVGGFTKRQVTAVITFIVSLARPTNITGPHTLLDSEAEIGYPTATKAMMAGSAAKCGFHVILGLYMYFENLRRDRLAEREGYAVPEDVRVRLAEEEGMKDVTERDNKWFRYVL</sequence>
<comment type="caution">
    <text evidence="1">The sequence shown here is derived from an EMBL/GenBank/DDBJ whole genome shotgun (WGS) entry which is preliminary data.</text>
</comment>